<keyword evidence="7" id="KW-1185">Reference proteome</keyword>
<dbReference type="PANTHER" id="PTHR10183:SF379">
    <property type="entry name" value="CALPAIN-5"/>
    <property type="match status" value="1"/>
</dbReference>
<evidence type="ECO:0000256" key="2">
    <source>
        <dbReference type="ARBA" id="ARBA00022670"/>
    </source>
</evidence>
<evidence type="ECO:0000256" key="3">
    <source>
        <dbReference type="ARBA" id="ARBA00022801"/>
    </source>
</evidence>
<organism evidence="7 8">
    <name type="scientific">Caenorhabditis tropicalis</name>
    <dbReference type="NCBI Taxonomy" id="1561998"/>
    <lineage>
        <taxon>Eukaryota</taxon>
        <taxon>Metazoa</taxon>
        <taxon>Ecdysozoa</taxon>
        <taxon>Nematoda</taxon>
        <taxon>Chromadorea</taxon>
        <taxon>Rhabditida</taxon>
        <taxon>Rhabditina</taxon>
        <taxon>Rhabditomorpha</taxon>
        <taxon>Rhabditoidea</taxon>
        <taxon>Rhabditidae</taxon>
        <taxon>Peloderinae</taxon>
        <taxon>Caenorhabditis</taxon>
    </lineage>
</organism>
<evidence type="ECO:0000256" key="5">
    <source>
        <dbReference type="PROSITE-ProRule" id="PRU00239"/>
    </source>
</evidence>
<dbReference type="SUPFAM" id="SSF54001">
    <property type="entry name" value="Cysteine proteinases"/>
    <property type="match status" value="1"/>
</dbReference>
<dbReference type="eggNOG" id="KOG0045">
    <property type="taxonomic scope" value="Eukaryota"/>
</dbReference>
<accession>A0A1I7UN96</accession>
<dbReference type="STRING" id="1561998.A0A1I7UN96"/>
<dbReference type="GO" id="GO:0006508">
    <property type="term" value="P:proteolysis"/>
    <property type="evidence" value="ECO:0007669"/>
    <property type="project" value="UniProtKB-KW"/>
</dbReference>
<evidence type="ECO:0000256" key="4">
    <source>
        <dbReference type="ARBA" id="ARBA00022807"/>
    </source>
</evidence>
<dbReference type="InterPro" id="IPR001300">
    <property type="entry name" value="Peptidase_C2_calpain_cat"/>
</dbReference>
<dbReference type="Pfam" id="PF00648">
    <property type="entry name" value="Peptidase_C2"/>
    <property type="match status" value="1"/>
</dbReference>
<comment type="similarity">
    <text evidence="1">Belongs to the peptidase C2 family.</text>
</comment>
<dbReference type="PRINTS" id="PR00704">
    <property type="entry name" value="CALPAIN"/>
</dbReference>
<evidence type="ECO:0000313" key="7">
    <source>
        <dbReference type="Proteomes" id="UP000095282"/>
    </source>
</evidence>
<name>A0A1I7UN96_9PELO</name>
<dbReference type="AlphaFoldDB" id="A0A1I7UN96"/>
<reference evidence="8" key="1">
    <citation type="submission" date="2016-11" db="UniProtKB">
        <authorList>
            <consortium name="WormBaseParasite"/>
        </authorList>
    </citation>
    <scope>IDENTIFICATION</scope>
</reference>
<proteinExistence type="inferred from homology"/>
<evidence type="ECO:0000313" key="8">
    <source>
        <dbReference type="WBParaSite" id="Csp11.Scaffold630.g17676.t1"/>
    </source>
</evidence>
<evidence type="ECO:0000259" key="6">
    <source>
        <dbReference type="PROSITE" id="PS50203"/>
    </source>
</evidence>
<feature type="domain" description="Calpain catalytic" evidence="6">
    <location>
        <begin position="1"/>
        <end position="158"/>
    </location>
</feature>
<dbReference type="WBParaSite" id="Csp11.Scaffold630.g17676.t1">
    <property type="protein sequence ID" value="Csp11.Scaffold630.g17676.t1"/>
    <property type="gene ID" value="Csp11.Scaffold630.g17676"/>
</dbReference>
<keyword evidence="4" id="KW-0788">Thiol protease</keyword>
<dbReference type="InterPro" id="IPR022684">
    <property type="entry name" value="Calpain_cysteine_protease"/>
</dbReference>
<dbReference type="PROSITE" id="PS50203">
    <property type="entry name" value="CALPAIN_CAT"/>
    <property type="match status" value="1"/>
</dbReference>
<dbReference type="InterPro" id="IPR038765">
    <property type="entry name" value="Papain-like_cys_pep_sf"/>
</dbReference>
<dbReference type="GO" id="GO:0004198">
    <property type="term" value="F:calcium-dependent cysteine-type endopeptidase activity"/>
    <property type="evidence" value="ECO:0007669"/>
    <property type="project" value="InterPro"/>
</dbReference>
<protein>
    <submittedName>
        <fullName evidence="8">Calpain catalytic domain-containing protein</fullName>
    </submittedName>
</protein>
<comment type="caution">
    <text evidence="5">Lacks conserved residue(s) required for the propagation of feature annotation.</text>
</comment>
<keyword evidence="3" id="KW-0378">Hydrolase</keyword>
<dbReference type="PANTHER" id="PTHR10183">
    <property type="entry name" value="CALPAIN"/>
    <property type="match status" value="1"/>
</dbReference>
<dbReference type="Proteomes" id="UP000095282">
    <property type="component" value="Unplaced"/>
</dbReference>
<keyword evidence="2" id="KW-0645">Protease</keyword>
<evidence type="ECO:0000256" key="1">
    <source>
        <dbReference type="ARBA" id="ARBA00007623"/>
    </source>
</evidence>
<sequence>MFHFNFYDTGGLKTITIDDRLPISSSGEFLYSQNVSDVFWYPLLEKAYAKFRGGYDKIETGLLIESFAHLTGKKAEWFDNGADTCLPFTPSGMYDKLEFIINKKFLVVCKLKDPIGNNQLYGSAFTLIDVSEEKRLSNDGFFERKKLIQLRHPSGIIEKEMADEMGISKFDSFGEGFIDIEKFLVQMNCVYMVDMEEVEVLNRNQGLDAFLPFIPIPDETAPTNRHRCKQ</sequence>